<organism evidence="2 3">
    <name type="scientific">Kwoniella europaea PYCC6329</name>
    <dbReference type="NCBI Taxonomy" id="1423913"/>
    <lineage>
        <taxon>Eukaryota</taxon>
        <taxon>Fungi</taxon>
        <taxon>Dikarya</taxon>
        <taxon>Basidiomycota</taxon>
        <taxon>Agaricomycotina</taxon>
        <taxon>Tremellomycetes</taxon>
        <taxon>Tremellales</taxon>
        <taxon>Cryptococcaceae</taxon>
        <taxon>Kwoniella</taxon>
    </lineage>
</organism>
<feature type="compositionally biased region" description="Polar residues" evidence="1">
    <location>
        <begin position="1"/>
        <end position="13"/>
    </location>
</feature>
<feature type="compositionally biased region" description="Polar residues" evidence="1">
    <location>
        <begin position="151"/>
        <end position="166"/>
    </location>
</feature>
<dbReference type="Proteomes" id="UP001358614">
    <property type="component" value="Chromosome 1"/>
</dbReference>
<evidence type="ECO:0008006" key="4">
    <source>
        <dbReference type="Google" id="ProtNLM"/>
    </source>
</evidence>
<dbReference type="GeneID" id="91104945"/>
<reference evidence="2 3" key="1">
    <citation type="submission" date="2024-01" db="EMBL/GenBank/DDBJ databases">
        <title>Comparative genomics of Cryptococcus and Kwoniella reveals pathogenesis evolution and contrasting modes of karyotype evolution via chromosome fusion or intercentromeric recombination.</title>
        <authorList>
            <person name="Coelho M.A."/>
            <person name="David-Palma M."/>
            <person name="Shea T."/>
            <person name="Bowers K."/>
            <person name="McGinley-Smith S."/>
            <person name="Mohammad A.W."/>
            <person name="Gnirke A."/>
            <person name="Yurkov A.M."/>
            <person name="Nowrousian M."/>
            <person name="Sun S."/>
            <person name="Cuomo C.A."/>
            <person name="Heitman J."/>
        </authorList>
    </citation>
    <scope>NUCLEOTIDE SEQUENCE [LARGE SCALE GENOMIC DNA]</scope>
    <source>
        <strain evidence="2 3">PYCC6329</strain>
    </source>
</reference>
<evidence type="ECO:0000256" key="1">
    <source>
        <dbReference type="SAM" id="MobiDB-lite"/>
    </source>
</evidence>
<evidence type="ECO:0000313" key="2">
    <source>
        <dbReference type="EMBL" id="WWD08034.1"/>
    </source>
</evidence>
<dbReference type="EMBL" id="CP144089">
    <property type="protein sequence ID" value="WWD08034.1"/>
    <property type="molecule type" value="Genomic_DNA"/>
</dbReference>
<evidence type="ECO:0000313" key="3">
    <source>
        <dbReference type="Proteomes" id="UP001358614"/>
    </source>
</evidence>
<dbReference type="KEGG" id="ker:91104945"/>
<protein>
    <recommendedName>
        <fullName evidence="4">Pectate lyase</fullName>
    </recommendedName>
</protein>
<sequence length="179" mass="18670">MTDSRTSNNTAQSGGRVVFGTAGGPRFERHGGGQDTIFFGRTTFDGPIVIRENLTFQANGEVHVSSDELGSDMQAGTGGPKTAKKHSKRQRNRSKRSGTASSGVGQSFTSDSARNRGGKSTSSKLPEDDASPLSRALTPDSFVGNDGETADGSSQNGGAATLPSIQDDSETERGGWEKV</sequence>
<dbReference type="AlphaFoldDB" id="A0AAX4KPZ6"/>
<accession>A0AAX4KPZ6</accession>
<gene>
    <name evidence="2" type="ORF">V865_006144</name>
</gene>
<name>A0AAX4KPZ6_9TREE</name>
<dbReference type="RefSeq" id="XP_066086001.1">
    <property type="nucleotide sequence ID" value="XM_066229904.1"/>
</dbReference>
<proteinExistence type="predicted"/>
<feature type="region of interest" description="Disordered" evidence="1">
    <location>
        <begin position="65"/>
        <end position="179"/>
    </location>
</feature>
<keyword evidence="3" id="KW-1185">Reference proteome</keyword>
<feature type="compositionally biased region" description="Basic residues" evidence="1">
    <location>
        <begin position="82"/>
        <end position="96"/>
    </location>
</feature>
<feature type="compositionally biased region" description="Polar residues" evidence="1">
    <location>
        <begin position="97"/>
        <end position="124"/>
    </location>
</feature>
<feature type="region of interest" description="Disordered" evidence="1">
    <location>
        <begin position="1"/>
        <end position="38"/>
    </location>
</feature>